<name>A0ABY6HCH8_9FIRM</name>
<dbReference type="Proteomes" id="UP001163550">
    <property type="component" value="Chromosome"/>
</dbReference>
<evidence type="ECO:0000313" key="2">
    <source>
        <dbReference type="EMBL" id="UYO61256.1"/>
    </source>
</evidence>
<reference evidence="2" key="1">
    <citation type="submission" date="2021-11" db="EMBL/GenBank/DDBJ databases">
        <title>Isoprene-degrading acetogen.</title>
        <authorList>
            <person name="Yang Y."/>
            <person name="Jin H."/>
            <person name="Yan J."/>
        </authorList>
    </citation>
    <scope>NUCLEOTIDE SEQUENCE</scope>
    <source>
        <strain evidence="2">Berkeley</strain>
    </source>
</reference>
<accession>A0ABY6HCH8</accession>
<evidence type="ECO:0000256" key="1">
    <source>
        <dbReference type="SAM" id="SignalP"/>
    </source>
</evidence>
<sequence>MSLNTKTRMLSLVLTIFLVLILAPTATAANIQSSPDEASTHSSSVNETIDVSQLVDVEAFQAEYRGHIQNIGDIETWTIGPNQFGTMGQGLRIEGFMIKLTGDVPADMHVKYTVHVQNEGWLYPVNDDSTWPTDGAFAGTRGKSLRLEAIHIKLVDENGDLYPGYSIYYRGHVENEGDIDWVKNNGELGSTGKGQRLEALEIKIVKDVPETPEDPDTDLSAYLAAIATYQDQTDLYTTDSWNAYQTVLNDNVMDSTNSQTEVDTATQLIVDAQKKLVLKPTGGGSGGGGGWTPPSAPTPTIKKEVDLITETNGADYITINNSNSSDIQIPASGLFSVSNLQELLGTKSVKALKTASLTTSSSDDKYQLSNVLFTCNYPELVLNEKNASGQFMAPDGVIHLSALKNDLQFTFYRTDVTVSNVTTGIEKSYPSINMQSNVVSIQIDMLAIAKKSVEKAEATKLPTDLTTAKGWVDQLPDGDDKTSLTSRINNVAKDNLKAVSFENLVIPENTDAAKLAAVKARIVSLIGSVSYTLTPSGNDYLITLTPSDAPEELTLTTTFFQTINLLALDGVTVPDVEGIPATAVTETDQYTGTITWVETAGNSPVQFEDGKKYTATITLTPKTVSDGSNLVGYTLSGVPENTFTVAGTETPATHPAESGVVTAVFPTVIDPVEIAVKAAETARINGEPNALTFYSLHNTAKALVTPLADGPRKQRFQVRLDLVFWEYALDGQLARQQANHQNELDSYSFVTYLDQVNTNINLLADSPLKTSLQDRVAVFRTLLGLYDQEYSQSSFYQFEVLVIDDAHKWAAVDGPVQDIVANDGNGCQALTVKGEPWINGWGGDMIFDTFNITITKGAATLIYPLMVMQFSTPAFDIALDNTSPKSADTPFNILISGFKDENGDLLNGSRMVTYSCASSYNGSVTATLSVSQTLSFTNGAATLAVTLPASTDTFDFTTWDKYLIVTVENSTQVQWFKTQN</sequence>
<proteinExistence type="predicted"/>
<keyword evidence="3" id="KW-1185">Reference proteome</keyword>
<organism evidence="2 3">
    <name type="scientific">Acetobacterium wieringae</name>
    <dbReference type="NCBI Taxonomy" id="52694"/>
    <lineage>
        <taxon>Bacteria</taxon>
        <taxon>Bacillati</taxon>
        <taxon>Bacillota</taxon>
        <taxon>Clostridia</taxon>
        <taxon>Eubacteriales</taxon>
        <taxon>Eubacteriaceae</taxon>
        <taxon>Acetobacterium</taxon>
    </lineage>
</organism>
<evidence type="ECO:0000313" key="3">
    <source>
        <dbReference type="Proteomes" id="UP001163550"/>
    </source>
</evidence>
<gene>
    <name evidence="2" type="ORF">LNN31_10705</name>
</gene>
<dbReference type="InterPro" id="IPR006637">
    <property type="entry name" value="ChW"/>
</dbReference>
<protein>
    <submittedName>
        <fullName evidence="2">Uncharacterized protein</fullName>
    </submittedName>
</protein>
<dbReference type="Gene3D" id="1.20.1270.90">
    <property type="entry name" value="AF1782-like"/>
    <property type="match status" value="1"/>
</dbReference>
<keyword evidence="1" id="KW-0732">Signal</keyword>
<feature type="chain" id="PRO_5046211326" evidence="1">
    <location>
        <begin position="29"/>
        <end position="980"/>
    </location>
</feature>
<feature type="signal peptide" evidence="1">
    <location>
        <begin position="1"/>
        <end position="28"/>
    </location>
</feature>
<dbReference type="SMART" id="SM00728">
    <property type="entry name" value="ChW"/>
    <property type="match status" value="3"/>
</dbReference>
<dbReference type="RefSeq" id="WP_228883567.1">
    <property type="nucleotide sequence ID" value="NZ_CABIIK010000057.1"/>
</dbReference>
<dbReference type="Pfam" id="PF07538">
    <property type="entry name" value="ChW"/>
    <property type="match status" value="3"/>
</dbReference>
<dbReference type="EMBL" id="CP087994">
    <property type="protein sequence ID" value="UYO61256.1"/>
    <property type="molecule type" value="Genomic_DNA"/>
</dbReference>